<keyword evidence="4 6" id="KW-0378">Hydrolase</keyword>
<comment type="cofactor">
    <cofactor evidence="1">
        <name>Ca(2+)</name>
        <dbReference type="ChEBI" id="CHEBI:29108"/>
    </cofactor>
</comment>
<keyword evidence="6" id="KW-0326">Glycosidase</keyword>
<evidence type="ECO:0000256" key="5">
    <source>
        <dbReference type="ARBA" id="ARBA00023157"/>
    </source>
</evidence>
<dbReference type="GO" id="GO:0016020">
    <property type="term" value="C:membrane"/>
    <property type="evidence" value="ECO:0007669"/>
    <property type="project" value="InterPro"/>
</dbReference>
<keyword evidence="5" id="KW-1015">Disulfide bond</keyword>
<dbReference type="GO" id="GO:0005783">
    <property type="term" value="C:endoplasmic reticulum"/>
    <property type="evidence" value="ECO:0007669"/>
    <property type="project" value="TreeGrafter"/>
</dbReference>
<dbReference type="SUPFAM" id="SSF48225">
    <property type="entry name" value="Seven-hairpin glycosidases"/>
    <property type="match status" value="1"/>
</dbReference>
<feature type="non-terminal residue" evidence="8">
    <location>
        <position position="209"/>
    </location>
</feature>
<dbReference type="EMBL" id="MU856291">
    <property type="protein sequence ID" value="KAK3897053.1"/>
    <property type="molecule type" value="Genomic_DNA"/>
</dbReference>
<evidence type="ECO:0000256" key="2">
    <source>
        <dbReference type="ARBA" id="ARBA00004922"/>
    </source>
</evidence>
<dbReference type="InterPro" id="IPR036026">
    <property type="entry name" value="Seven-hairpin_glycosidases"/>
</dbReference>
<gene>
    <name evidence="8" type="ORF">C8A05DRAFT_20101</name>
</gene>
<dbReference type="InterPro" id="IPR001382">
    <property type="entry name" value="Glyco_hydro_47"/>
</dbReference>
<dbReference type="GO" id="GO:0005975">
    <property type="term" value="P:carbohydrate metabolic process"/>
    <property type="evidence" value="ECO:0007669"/>
    <property type="project" value="InterPro"/>
</dbReference>
<feature type="region of interest" description="Disordered" evidence="7">
    <location>
        <begin position="8"/>
        <end position="28"/>
    </location>
</feature>
<organism evidence="8 9">
    <name type="scientific">Staphylotrichum tortipilum</name>
    <dbReference type="NCBI Taxonomy" id="2831512"/>
    <lineage>
        <taxon>Eukaryota</taxon>
        <taxon>Fungi</taxon>
        <taxon>Dikarya</taxon>
        <taxon>Ascomycota</taxon>
        <taxon>Pezizomycotina</taxon>
        <taxon>Sordariomycetes</taxon>
        <taxon>Sordariomycetidae</taxon>
        <taxon>Sordariales</taxon>
        <taxon>Chaetomiaceae</taxon>
        <taxon>Staphylotrichum</taxon>
    </lineage>
</organism>
<comment type="pathway">
    <text evidence="2">Protein modification; protein glycosylation.</text>
</comment>
<proteinExistence type="inferred from homology"/>
<reference evidence="8" key="1">
    <citation type="journal article" date="2023" name="Mol. Phylogenet. Evol.">
        <title>Genome-scale phylogeny and comparative genomics of the fungal order Sordariales.</title>
        <authorList>
            <person name="Hensen N."/>
            <person name="Bonometti L."/>
            <person name="Westerberg I."/>
            <person name="Brannstrom I.O."/>
            <person name="Guillou S."/>
            <person name="Cros-Aarteil S."/>
            <person name="Calhoun S."/>
            <person name="Haridas S."/>
            <person name="Kuo A."/>
            <person name="Mondo S."/>
            <person name="Pangilinan J."/>
            <person name="Riley R."/>
            <person name="LaButti K."/>
            <person name="Andreopoulos B."/>
            <person name="Lipzen A."/>
            <person name="Chen C."/>
            <person name="Yan M."/>
            <person name="Daum C."/>
            <person name="Ng V."/>
            <person name="Clum A."/>
            <person name="Steindorff A."/>
            <person name="Ohm R.A."/>
            <person name="Martin F."/>
            <person name="Silar P."/>
            <person name="Natvig D.O."/>
            <person name="Lalanne C."/>
            <person name="Gautier V."/>
            <person name="Ament-Velasquez S.L."/>
            <person name="Kruys A."/>
            <person name="Hutchinson M.I."/>
            <person name="Powell A.J."/>
            <person name="Barry K."/>
            <person name="Miller A.N."/>
            <person name="Grigoriev I.V."/>
            <person name="Debuchy R."/>
            <person name="Gladieux P."/>
            <person name="Hiltunen Thoren M."/>
            <person name="Johannesson H."/>
        </authorList>
    </citation>
    <scope>NUCLEOTIDE SEQUENCE</scope>
    <source>
        <strain evidence="8">CBS 103.79</strain>
    </source>
</reference>
<dbReference type="PANTHER" id="PTHR11742">
    <property type="entry name" value="MANNOSYL-OLIGOSACCHARIDE ALPHA-1,2-MANNOSIDASE-RELATED"/>
    <property type="match status" value="1"/>
</dbReference>
<dbReference type="Pfam" id="PF01532">
    <property type="entry name" value="Glyco_hydro_47"/>
    <property type="match status" value="1"/>
</dbReference>
<dbReference type="GO" id="GO:0036503">
    <property type="term" value="P:ERAD pathway"/>
    <property type="evidence" value="ECO:0007669"/>
    <property type="project" value="UniProtKB-ARBA"/>
</dbReference>
<protein>
    <recommendedName>
        <fullName evidence="6">alpha-1,2-Mannosidase</fullName>
        <ecNumber evidence="6">3.2.1.-</ecNumber>
    </recommendedName>
</protein>
<comment type="similarity">
    <text evidence="3 6">Belongs to the glycosyl hydrolase 47 family.</text>
</comment>
<evidence type="ECO:0000313" key="8">
    <source>
        <dbReference type="EMBL" id="KAK3897053.1"/>
    </source>
</evidence>
<dbReference type="InterPro" id="IPR012341">
    <property type="entry name" value="6hp_glycosidase-like_sf"/>
</dbReference>
<accession>A0AAN6MBR6</accession>
<dbReference type="GO" id="GO:0004571">
    <property type="term" value="F:mannosyl-oligosaccharide 1,2-alpha-mannosidase activity"/>
    <property type="evidence" value="ECO:0007669"/>
    <property type="project" value="InterPro"/>
</dbReference>
<comment type="caution">
    <text evidence="8">The sequence shown here is derived from an EMBL/GenBank/DDBJ whole genome shotgun (WGS) entry which is preliminary data.</text>
</comment>
<feature type="compositionally biased region" description="Low complexity" evidence="7">
    <location>
        <begin position="8"/>
        <end position="21"/>
    </location>
</feature>
<evidence type="ECO:0000313" key="9">
    <source>
        <dbReference type="Proteomes" id="UP001303889"/>
    </source>
</evidence>
<evidence type="ECO:0000256" key="7">
    <source>
        <dbReference type="SAM" id="MobiDB-lite"/>
    </source>
</evidence>
<dbReference type="PRINTS" id="PR00747">
    <property type="entry name" value="GLYHDRLASE47"/>
</dbReference>
<dbReference type="Gene3D" id="1.50.10.10">
    <property type="match status" value="1"/>
</dbReference>
<dbReference type="EC" id="3.2.1.-" evidence="6"/>
<evidence type="ECO:0000256" key="6">
    <source>
        <dbReference type="RuleBase" id="RU361193"/>
    </source>
</evidence>
<sequence>MTILFTLHPSQSQPSQPHLQPEAPSHAGSHRDIRFRASSFDWRSVTQRYPVSSIRPLPTSQPKQFSPVQHVFSGYVHDIATQSRQRAVRAAFVRNWDSYKKYAWLWDELAPVSAKGRNTFGGWAATLVDSLDTLWIMNLPDEFHQAAAAAAQLDWANTTETAANLFETTIRHLGGLLSAFDLSHEPALLEKARELGNMLYMAFDTPNRM</sequence>
<name>A0AAN6MBR6_9PEZI</name>
<dbReference type="AlphaFoldDB" id="A0AAN6MBR6"/>
<dbReference type="InterPro" id="IPR050749">
    <property type="entry name" value="Glycosyl_Hydrolase_47"/>
</dbReference>
<reference evidence="8" key="2">
    <citation type="submission" date="2023-05" db="EMBL/GenBank/DDBJ databases">
        <authorList>
            <consortium name="Lawrence Berkeley National Laboratory"/>
            <person name="Steindorff A."/>
            <person name="Hensen N."/>
            <person name="Bonometti L."/>
            <person name="Westerberg I."/>
            <person name="Brannstrom I.O."/>
            <person name="Guillou S."/>
            <person name="Cros-Aarteil S."/>
            <person name="Calhoun S."/>
            <person name="Haridas S."/>
            <person name="Kuo A."/>
            <person name="Mondo S."/>
            <person name="Pangilinan J."/>
            <person name="Riley R."/>
            <person name="Labutti K."/>
            <person name="Andreopoulos B."/>
            <person name="Lipzen A."/>
            <person name="Chen C."/>
            <person name="Yanf M."/>
            <person name="Daum C."/>
            <person name="Ng V."/>
            <person name="Clum A."/>
            <person name="Ohm R."/>
            <person name="Martin F."/>
            <person name="Silar P."/>
            <person name="Natvig D."/>
            <person name="Lalanne C."/>
            <person name="Gautier V."/>
            <person name="Ament-Velasquez S.L."/>
            <person name="Kruys A."/>
            <person name="Hutchinson M.I."/>
            <person name="Powell A.J."/>
            <person name="Barry K."/>
            <person name="Miller A.N."/>
            <person name="Grigoriev I.V."/>
            <person name="Debuchy R."/>
            <person name="Gladieux P."/>
            <person name="Thoren M.H."/>
            <person name="Johannesson H."/>
        </authorList>
    </citation>
    <scope>NUCLEOTIDE SEQUENCE</scope>
    <source>
        <strain evidence="8">CBS 103.79</strain>
    </source>
</reference>
<keyword evidence="9" id="KW-1185">Reference proteome</keyword>
<dbReference type="GO" id="GO:0005509">
    <property type="term" value="F:calcium ion binding"/>
    <property type="evidence" value="ECO:0007669"/>
    <property type="project" value="InterPro"/>
</dbReference>
<evidence type="ECO:0000256" key="1">
    <source>
        <dbReference type="ARBA" id="ARBA00001913"/>
    </source>
</evidence>
<dbReference type="PANTHER" id="PTHR11742:SF89">
    <property type="entry name" value="ALPHA-1,2-MANNOSIDASE"/>
    <property type="match status" value="1"/>
</dbReference>
<evidence type="ECO:0000256" key="3">
    <source>
        <dbReference type="ARBA" id="ARBA00007658"/>
    </source>
</evidence>
<evidence type="ECO:0000256" key="4">
    <source>
        <dbReference type="ARBA" id="ARBA00022801"/>
    </source>
</evidence>
<dbReference type="Proteomes" id="UP001303889">
    <property type="component" value="Unassembled WGS sequence"/>
</dbReference>